<evidence type="ECO:0000313" key="2">
    <source>
        <dbReference type="Proteomes" id="UP000289152"/>
    </source>
</evidence>
<reference evidence="1 2" key="1">
    <citation type="submission" date="2016-06" db="EMBL/GenBank/DDBJ databases">
        <title>Evolution of pathogenesis and genome organization in the Tremellales.</title>
        <authorList>
            <person name="Cuomo C."/>
            <person name="Litvintseva A."/>
            <person name="Heitman J."/>
            <person name="Chen Y."/>
            <person name="Sun S."/>
            <person name="Springer D."/>
            <person name="Dromer F."/>
            <person name="Young S."/>
            <person name="Zeng Q."/>
            <person name="Chapman S."/>
            <person name="Gujja S."/>
            <person name="Saif S."/>
            <person name="Birren B."/>
        </authorList>
    </citation>
    <scope>NUCLEOTIDE SEQUENCE [LARGE SCALE GENOMIC DNA]</scope>
    <source>
        <strain evidence="1 2">ATCC 28783</strain>
    </source>
</reference>
<accession>A0A4Q1BRH0</accession>
<organism evidence="1 2">
    <name type="scientific">Tremella mesenterica</name>
    <name type="common">Jelly fungus</name>
    <dbReference type="NCBI Taxonomy" id="5217"/>
    <lineage>
        <taxon>Eukaryota</taxon>
        <taxon>Fungi</taxon>
        <taxon>Dikarya</taxon>
        <taxon>Basidiomycota</taxon>
        <taxon>Agaricomycotina</taxon>
        <taxon>Tremellomycetes</taxon>
        <taxon>Tremellales</taxon>
        <taxon>Tremellaceae</taxon>
        <taxon>Tremella</taxon>
    </lineage>
</organism>
<name>A0A4Q1BRH0_TREME</name>
<dbReference type="Proteomes" id="UP000289152">
    <property type="component" value="Unassembled WGS sequence"/>
</dbReference>
<evidence type="ECO:0000313" key="1">
    <source>
        <dbReference type="EMBL" id="RXK40558.1"/>
    </source>
</evidence>
<comment type="caution">
    <text evidence="1">The sequence shown here is derived from an EMBL/GenBank/DDBJ whole genome shotgun (WGS) entry which is preliminary data.</text>
</comment>
<protein>
    <submittedName>
        <fullName evidence="1">Uncharacterized protein</fullName>
    </submittedName>
</protein>
<keyword evidence="2" id="KW-1185">Reference proteome</keyword>
<dbReference type="EMBL" id="SDIL01000017">
    <property type="protein sequence ID" value="RXK40558.1"/>
    <property type="molecule type" value="Genomic_DNA"/>
</dbReference>
<gene>
    <name evidence="1" type="ORF">M231_02210</name>
</gene>
<dbReference type="AlphaFoldDB" id="A0A4Q1BRH0"/>
<sequence>MLDDPAQVSQTHLEQTFPINHHISTVYRHHCGELLMGSRGMWGIHPRSTFMLDPALVEVSAVQNPSRGEFFPGPVGYGQDPSPHIMTNAWITPTETADIRFQHPHLDADLPNASLPTSSELSNQIVSYSDAMDHVYSTPVSSTTPISCDKATPINNVPTIPESSNEEGVTMQPHVKDIMSENSHVTPTSSLSRSRRAFHPYHKPGLRRTAKAPDQLNRTSEVVLDSPTPVCSGRSTVKEERQWDVGRWSKTFRNIRQAGDLFSEVPLYRMRNKCPEPHSLSFRKLAALWHKSLMTIMKKTIVISDSFFRTQERQAVREEAVSMVAARWYANEVALACTQDPEAFLTLWKTPVHVSGFGGKAVS</sequence>
<dbReference type="InParanoid" id="A0A4Q1BRH0"/>
<proteinExistence type="predicted"/>